<gene>
    <name evidence="2" type="primary">TP53TG5</name>
</gene>
<dbReference type="EMBL" id="ABDC03021540">
    <property type="status" value="NOT_ANNOTATED_CDS"/>
    <property type="molecule type" value="Genomic_DNA"/>
</dbReference>
<keyword evidence="3" id="KW-1185">Reference proteome</keyword>
<sequence length="282" mass="32517">MSPSAKKRPKKSTVSKMQDEEPQDKIKQQVSKGIKRDRLRRVFKNLSLLKLLKSSNRRIKDLHKLAKRCWNSLFRVPKMLDITSGQNNVCNKVKQNHEEFQETRCPKTDLESKKLGSLGEAKEINPKEWKPTVGSRMKKAKESPAAVLCNEQVDSEVPRTSKGLNTRAQRGLLTEGPKIIFLKNPHHRTPMGDREQPDVAEQWLWFEGLPTRVHTPAPRVMCRSSTLRWIKRCCTRFCSATLELPMYHPYKVGVTRPLPARGASRGQRLNRRDGWGNSRVYK</sequence>
<dbReference type="PANTHER" id="PTHR15562:SF0">
    <property type="entry name" value="TP53-TARGET GENE 5 PROTEIN"/>
    <property type="match status" value="1"/>
</dbReference>
<reference evidence="2" key="3">
    <citation type="submission" date="2025-09" db="UniProtKB">
        <authorList>
            <consortium name="Ensembl"/>
        </authorList>
    </citation>
    <scope>IDENTIFICATION</scope>
</reference>
<feature type="region of interest" description="Disordered" evidence="1">
    <location>
        <begin position="256"/>
        <end position="282"/>
    </location>
</feature>
<reference evidence="2" key="2">
    <citation type="submission" date="2025-08" db="UniProtKB">
        <authorList>
            <consortium name="Ensembl"/>
        </authorList>
    </citation>
    <scope>IDENTIFICATION</scope>
</reference>
<reference evidence="2" key="1">
    <citation type="submission" date="2016-12" db="EMBL/GenBank/DDBJ databases">
        <title>Mouse lemur reference genome and diversity panel.</title>
        <authorList>
            <person name="Harris R."/>
            <person name="Larsen P."/>
            <person name="Liu Y."/>
            <person name="Hughes D.S."/>
            <person name="Murali S."/>
            <person name="Raveendran M."/>
            <person name="Korchina V."/>
            <person name="Wang M."/>
            <person name="Jhangiani S."/>
            <person name="Bandaranaike D."/>
            <person name="Bellair M."/>
            <person name="Blankenburg K."/>
            <person name="Chao H."/>
            <person name="Dahdouli M."/>
            <person name="Dinh H."/>
            <person name="Doddapaneni H."/>
            <person name="English A."/>
            <person name="Firestine M."/>
            <person name="Gnanaolivu R."/>
            <person name="Gross S."/>
            <person name="Hernandez B."/>
            <person name="Javaid M."/>
            <person name="Jayaseelan J."/>
            <person name="Jones J."/>
            <person name="Khan Z."/>
            <person name="Kovar C."/>
            <person name="Kurapati P."/>
            <person name="Le B."/>
            <person name="Lee S."/>
            <person name="Li M."/>
            <person name="Mathew T."/>
            <person name="Narasimhan A."/>
            <person name="Ngo D."/>
            <person name="Nguyen L."/>
            <person name="Okwuonu G."/>
            <person name="Ongeri F."/>
            <person name="Osuji N."/>
            <person name="Pu L.-L."/>
            <person name="Puazo M."/>
            <person name="Quiroz J."/>
            <person name="Raj R."/>
            <person name="Rajbhandari K."/>
            <person name="Reid J.G."/>
            <person name="Santibanez J."/>
            <person name="Sexton D."/>
            <person name="Skinner E."/>
            <person name="Vee V."/>
            <person name="Weissenberger G."/>
            <person name="Wu Y."/>
            <person name="Xin Y."/>
            <person name="Han Y."/>
            <person name="Campbell C."/>
            <person name="Brown A."/>
            <person name="Sullivan B."/>
            <person name="Shelton J."/>
            <person name="Brown S."/>
            <person name="Dudchenko O."/>
            <person name="Machol I."/>
            <person name="Durand N."/>
            <person name="Shamim M."/>
            <person name="Lieberman A."/>
            <person name="Muzny D.M."/>
            <person name="Richards S."/>
            <person name="Yoder A."/>
            <person name="Worley K.C."/>
            <person name="Rogers J."/>
            <person name="Gibbs R.A."/>
        </authorList>
    </citation>
    <scope>NUCLEOTIDE SEQUENCE [LARGE SCALE GENOMIC DNA]</scope>
</reference>
<dbReference type="Pfam" id="PF15331">
    <property type="entry name" value="TP53IP5"/>
    <property type="match status" value="1"/>
</dbReference>
<dbReference type="PANTHER" id="PTHR15562">
    <property type="entry name" value="TP53-TARGET GENE 5 PROTEIN"/>
    <property type="match status" value="1"/>
</dbReference>
<dbReference type="Proteomes" id="UP000694394">
    <property type="component" value="Chromosome 18"/>
</dbReference>
<dbReference type="GO" id="GO:0005694">
    <property type="term" value="C:chromosome"/>
    <property type="evidence" value="ECO:0007669"/>
    <property type="project" value="Ensembl"/>
</dbReference>
<evidence type="ECO:0000313" key="2">
    <source>
        <dbReference type="Ensembl" id="ENSMICP00000013000.2"/>
    </source>
</evidence>
<name>A0A8C5V3V0_MICMU</name>
<organism evidence="2 3">
    <name type="scientific">Microcebus murinus</name>
    <name type="common">Gray mouse lemur</name>
    <name type="synonym">Lemur murinus</name>
    <dbReference type="NCBI Taxonomy" id="30608"/>
    <lineage>
        <taxon>Eukaryota</taxon>
        <taxon>Metazoa</taxon>
        <taxon>Chordata</taxon>
        <taxon>Craniata</taxon>
        <taxon>Vertebrata</taxon>
        <taxon>Euteleostomi</taxon>
        <taxon>Mammalia</taxon>
        <taxon>Eutheria</taxon>
        <taxon>Euarchontoglires</taxon>
        <taxon>Primates</taxon>
        <taxon>Strepsirrhini</taxon>
        <taxon>Lemuriformes</taxon>
        <taxon>Cheirogaleidae</taxon>
        <taxon>Microcebus</taxon>
    </lineage>
</organism>
<dbReference type="Ensembl" id="ENSMICT00000014258.3">
    <property type="protein sequence ID" value="ENSMICP00000013000.2"/>
    <property type="gene ID" value="ENSMICG00000014268.3"/>
</dbReference>
<proteinExistence type="predicted"/>
<dbReference type="InterPro" id="IPR029290">
    <property type="entry name" value="TP53TG5"/>
</dbReference>
<evidence type="ECO:0000313" key="3">
    <source>
        <dbReference type="Proteomes" id="UP000694394"/>
    </source>
</evidence>
<feature type="compositionally biased region" description="Basic residues" evidence="1">
    <location>
        <begin position="1"/>
        <end position="13"/>
    </location>
</feature>
<evidence type="ECO:0000256" key="1">
    <source>
        <dbReference type="SAM" id="MobiDB-lite"/>
    </source>
</evidence>
<dbReference type="GO" id="GO:0005730">
    <property type="term" value="C:nucleolus"/>
    <property type="evidence" value="ECO:0007669"/>
    <property type="project" value="Ensembl"/>
</dbReference>
<accession>A0A8C5V3V0</accession>
<dbReference type="AlphaFoldDB" id="A0A8C5V3V0"/>
<feature type="region of interest" description="Disordered" evidence="1">
    <location>
        <begin position="1"/>
        <end position="33"/>
    </location>
</feature>
<feature type="compositionally biased region" description="Basic and acidic residues" evidence="1">
    <location>
        <begin position="17"/>
        <end position="27"/>
    </location>
</feature>
<dbReference type="GeneTree" id="ENSGT00390000017387"/>
<protein>
    <submittedName>
        <fullName evidence="2">TP53 target 5</fullName>
    </submittedName>
</protein>